<keyword evidence="1" id="KW-0456">Lyase</keyword>
<organism evidence="3 4">
    <name type="scientific">Lactobacillus nasalidis</name>
    <dbReference type="NCBI Taxonomy" id="2797258"/>
    <lineage>
        <taxon>Bacteria</taxon>
        <taxon>Bacillati</taxon>
        <taxon>Bacillota</taxon>
        <taxon>Bacilli</taxon>
        <taxon>Lactobacillales</taxon>
        <taxon>Lactobacillaceae</taxon>
        <taxon>Lactobacillus</taxon>
    </lineage>
</organism>
<dbReference type="Proteomes" id="UP000616547">
    <property type="component" value="Unassembled WGS sequence"/>
</dbReference>
<feature type="domain" description="Amidohydrolase-related" evidence="2">
    <location>
        <begin position="97"/>
        <end position="338"/>
    </location>
</feature>
<dbReference type="InterPro" id="IPR032466">
    <property type="entry name" value="Metal_Hydrolase"/>
</dbReference>
<dbReference type="EMBL" id="BOCI01000278">
    <property type="protein sequence ID" value="GHW01310.1"/>
    <property type="molecule type" value="Genomic_DNA"/>
</dbReference>
<dbReference type="InterPro" id="IPR032465">
    <property type="entry name" value="ACMSD"/>
</dbReference>
<name>A0ABQ3W484_9LACO</name>
<evidence type="ECO:0000313" key="4">
    <source>
        <dbReference type="Proteomes" id="UP000616547"/>
    </source>
</evidence>
<dbReference type="InterPro" id="IPR006680">
    <property type="entry name" value="Amidohydro-rel"/>
</dbReference>
<dbReference type="RefSeq" id="WP_201331368.1">
    <property type="nucleotide sequence ID" value="NZ_BOCG01000305.1"/>
</dbReference>
<protein>
    <submittedName>
        <fullName evidence="3">Hydrolase</fullName>
    </submittedName>
</protein>
<sequence length="339" mass="37573">MVIDANVYWLPDEFFKGDLLEHFLACINAHPDTHAVSEESAEGVKIVIEKPRGCAGLDFFQADYQLEKQFADFEKAGVDQAILKLPGCQEWLDLDLCKIYNRAVAKVVKESAGRLIGLAAVPVDGSAESLAELEYAAGELGLKGVQVSAHYDEGYLDQPYYRPFFKKAAELDLPVYVHHTPVPLEYEAIKDYDNLRRSYGRCADQIIAVSREVYSDLFAEFPNLHLIHSMLGGGYFTYKSMLLPRDSGGGRFDTNNGAVKERLEQNIAYELSHAQPWGEDNLVLAAKILGAGNLIYGSSYPVKSSWLLGGPAMVKGLSLPDADKEAILAGNARRWYKLD</sequence>
<evidence type="ECO:0000256" key="1">
    <source>
        <dbReference type="ARBA" id="ARBA00023239"/>
    </source>
</evidence>
<dbReference type="SUPFAM" id="SSF51556">
    <property type="entry name" value="Metallo-dependent hydrolases"/>
    <property type="match status" value="1"/>
</dbReference>
<dbReference type="Gene3D" id="3.20.20.140">
    <property type="entry name" value="Metal-dependent hydrolases"/>
    <property type="match status" value="1"/>
</dbReference>
<keyword evidence="4" id="KW-1185">Reference proteome</keyword>
<dbReference type="Pfam" id="PF04909">
    <property type="entry name" value="Amidohydro_2"/>
    <property type="match status" value="1"/>
</dbReference>
<proteinExistence type="predicted"/>
<dbReference type="GO" id="GO:0016787">
    <property type="term" value="F:hydrolase activity"/>
    <property type="evidence" value="ECO:0007669"/>
    <property type="project" value="UniProtKB-KW"/>
</dbReference>
<comment type="caution">
    <text evidence="3">The sequence shown here is derived from an EMBL/GenBank/DDBJ whole genome shotgun (WGS) entry which is preliminary data.</text>
</comment>
<accession>A0ABQ3W484</accession>
<dbReference type="PANTHER" id="PTHR21240:SF28">
    <property type="entry name" value="ISO-OROTATE DECARBOXYLASE (EUROFUNG)"/>
    <property type="match status" value="1"/>
</dbReference>
<evidence type="ECO:0000313" key="3">
    <source>
        <dbReference type="EMBL" id="GHW01310.1"/>
    </source>
</evidence>
<gene>
    <name evidence="3" type="ORF">lacNasYZ03_09970</name>
</gene>
<keyword evidence="3" id="KW-0378">Hydrolase</keyword>
<dbReference type="PANTHER" id="PTHR21240">
    <property type="entry name" value="2-AMINO-3-CARBOXYLMUCONATE-6-SEMIALDEHYDE DECARBOXYLASE"/>
    <property type="match status" value="1"/>
</dbReference>
<reference evidence="4" key="1">
    <citation type="submission" date="2021-01" db="EMBL/GenBank/DDBJ databases">
        <title>Draft genome sequence of Nasalis larvatus strain YZ03.</title>
        <authorList>
            <person name="Suzuki-Hashido N."/>
            <person name="Tsuchida S."/>
            <person name="Hayakawa T."/>
        </authorList>
    </citation>
    <scope>NUCLEOTIDE SEQUENCE [LARGE SCALE GENOMIC DNA]</scope>
    <source>
        <strain evidence="4">YZ03</strain>
    </source>
</reference>
<evidence type="ECO:0000259" key="2">
    <source>
        <dbReference type="Pfam" id="PF04909"/>
    </source>
</evidence>